<protein>
    <submittedName>
        <fullName evidence="2">Gp124</fullName>
    </submittedName>
</protein>
<dbReference type="RefSeq" id="YP_001469123.1">
    <property type="nucleotide sequence ID" value="NC_009817.1"/>
</dbReference>
<dbReference type="OrthoDB" id="9085at10239"/>
<proteinExistence type="predicted"/>
<dbReference type="EMBL" id="DQ535032">
    <property type="protein sequence ID" value="ABG21667.1"/>
    <property type="molecule type" value="Genomic_DNA"/>
</dbReference>
<organism evidence="2 3">
    <name type="scientific">Lactococcus phage KSY1</name>
    <dbReference type="NCBI Taxonomy" id="2913972"/>
    <lineage>
        <taxon>Viruses</taxon>
        <taxon>Duplodnaviria</taxon>
        <taxon>Heunggongvirae</taxon>
        <taxon>Uroviricota</taxon>
        <taxon>Caudoviricetes</taxon>
        <taxon>Chopinvirus</taxon>
        <taxon>Chopinvirus KSY1</taxon>
    </lineage>
</organism>
<reference evidence="2 3" key="1">
    <citation type="journal article" date="2007" name="Virology">
        <title>KSY1, a lactococcal phage with a T7-like transcription.</title>
        <authorList>
            <person name="Chopin A."/>
            <person name="Deveau H."/>
            <person name="Ehrlich S.D."/>
            <person name="Moineau S."/>
            <person name="Chopin M.C."/>
        </authorList>
    </citation>
    <scope>NUCLEOTIDE SEQUENCE</scope>
</reference>
<gene>
    <name evidence="2" type="ORF">KSY1p124</name>
</gene>
<name>A6MAI9_9CAUD</name>
<evidence type="ECO:0000313" key="2">
    <source>
        <dbReference type="EMBL" id="ABG21667.1"/>
    </source>
</evidence>
<keyword evidence="3" id="KW-1185">Reference proteome</keyword>
<keyword evidence="1" id="KW-0175">Coiled coil</keyword>
<dbReference type="KEGG" id="vg:5601924"/>
<dbReference type="GeneID" id="5601924"/>
<sequence>MRSFDMTEIAKELLRKTKVIRDNFYPESIESEHEDEQKITFEFLSEVINYLEYESKQKDERIQDFKNALNEAGNELSRLSHENGYLKSQLQQQVLPVLPEFVAEWYEEEKDSLEFAVYNINTLIDKKSLNDRTKIEKWFARADNKPIETVFKMKDGYQVENRSCSI</sequence>
<evidence type="ECO:0000313" key="3">
    <source>
        <dbReference type="Proteomes" id="UP000000714"/>
    </source>
</evidence>
<dbReference type="Pfam" id="PF07852">
    <property type="entry name" value="DUF1642"/>
    <property type="match status" value="1"/>
</dbReference>
<feature type="coiled-coil region" evidence="1">
    <location>
        <begin position="55"/>
        <end position="82"/>
    </location>
</feature>
<evidence type="ECO:0000256" key="1">
    <source>
        <dbReference type="SAM" id="Coils"/>
    </source>
</evidence>
<accession>A6MAI9</accession>
<dbReference type="InterPro" id="IPR012865">
    <property type="entry name" value="DUF1642"/>
</dbReference>
<dbReference type="Proteomes" id="UP000000714">
    <property type="component" value="Segment"/>
</dbReference>